<proteinExistence type="predicted"/>
<keyword evidence="3" id="KW-1185">Reference proteome</keyword>
<organism evidence="2 3">
    <name type="scientific">Advenella mandrilli</name>
    <dbReference type="NCBI Taxonomy" id="2800330"/>
    <lineage>
        <taxon>Bacteria</taxon>
        <taxon>Pseudomonadati</taxon>
        <taxon>Pseudomonadota</taxon>
        <taxon>Betaproteobacteria</taxon>
        <taxon>Burkholderiales</taxon>
        <taxon>Alcaligenaceae</taxon>
    </lineage>
</organism>
<gene>
    <name evidence="2" type="ORF">JHL22_04960</name>
</gene>
<feature type="compositionally biased region" description="Polar residues" evidence="1">
    <location>
        <begin position="1"/>
        <end position="10"/>
    </location>
</feature>
<evidence type="ECO:0000313" key="3">
    <source>
        <dbReference type="Proteomes" id="UP000635316"/>
    </source>
</evidence>
<feature type="region of interest" description="Disordered" evidence="1">
    <location>
        <begin position="1"/>
        <end position="21"/>
    </location>
</feature>
<dbReference type="Proteomes" id="UP000635316">
    <property type="component" value="Unassembled WGS sequence"/>
</dbReference>
<name>A0ABS1EC20_9BURK</name>
<dbReference type="EMBL" id="JAENGP010000004">
    <property type="protein sequence ID" value="MBK1780560.1"/>
    <property type="molecule type" value="Genomic_DNA"/>
</dbReference>
<comment type="caution">
    <text evidence="2">The sequence shown here is derived from an EMBL/GenBank/DDBJ whole genome shotgun (WGS) entry which is preliminary data.</text>
</comment>
<reference evidence="2 3" key="1">
    <citation type="submission" date="2020-12" db="EMBL/GenBank/DDBJ databases">
        <authorList>
            <person name="Lu T."/>
            <person name="Wang Q."/>
            <person name="Han X."/>
        </authorList>
    </citation>
    <scope>NUCLEOTIDE SEQUENCE [LARGE SCALE GENOMIC DNA]</scope>
    <source>
        <strain evidence="2 3">WQ 585</strain>
    </source>
</reference>
<evidence type="ECO:0000256" key="1">
    <source>
        <dbReference type="SAM" id="MobiDB-lite"/>
    </source>
</evidence>
<evidence type="ECO:0000313" key="2">
    <source>
        <dbReference type="EMBL" id="MBK1780560.1"/>
    </source>
</evidence>
<protein>
    <submittedName>
        <fullName evidence="2">Uncharacterized protein</fullName>
    </submittedName>
</protein>
<dbReference type="Pfam" id="PF06199">
    <property type="entry name" value="Phage_tail_2"/>
    <property type="match status" value="1"/>
</dbReference>
<dbReference type="InterPro" id="IPR011855">
    <property type="entry name" value="Phgtail_TP901_1"/>
</dbReference>
<sequence>MKTKTMTMNNEPIDITSDDDDGWTTFLGTDPAVRSMEMSVEGVAKDDTLIKLALGAGGALVSDYELNFPGWGKVSGDFHIGSVELGAPHNEAVTFSATITSSGELTYTPETP</sequence>
<accession>A0ABS1EC20</accession>